<reference evidence="2 3" key="1">
    <citation type="submission" date="2019-12" db="EMBL/GenBank/DDBJ databases">
        <title>Lactobacillus hilgardii FLUB.</title>
        <authorList>
            <person name="Gustaw K."/>
        </authorList>
    </citation>
    <scope>NUCLEOTIDE SEQUENCE [LARGE SCALE GENOMIC DNA]</scope>
    <source>
        <strain evidence="2 3">FLUB</strain>
    </source>
</reference>
<evidence type="ECO:0000313" key="3">
    <source>
        <dbReference type="Proteomes" id="UP000465035"/>
    </source>
</evidence>
<proteinExistence type="predicted"/>
<evidence type="ECO:0000313" key="2">
    <source>
        <dbReference type="EMBL" id="QHB53164.1"/>
    </source>
</evidence>
<dbReference type="GeneID" id="69059426"/>
<dbReference type="Proteomes" id="UP000465035">
    <property type="component" value="Chromosome"/>
</dbReference>
<dbReference type="Gene3D" id="2.30.30.40">
    <property type="entry name" value="SH3 Domains"/>
    <property type="match status" value="2"/>
</dbReference>
<feature type="region of interest" description="Disordered" evidence="1">
    <location>
        <begin position="626"/>
        <end position="647"/>
    </location>
</feature>
<evidence type="ECO:0000256" key="1">
    <source>
        <dbReference type="SAM" id="MobiDB-lite"/>
    </source>
</evidence>
<protein>
    <submittedName>
        <fullName evidence="2">Uncharacterized protein</fullName>
    </submittedName>
</protein>
<dbReference type="EMBL" id="CP047121">
    <property type="protein sequence ID" value="QHB53164.1"/>
    <property type="molecule type" value="Genomic_DNA"/>
</dbReference>
<dbReference type="SUPFAM" id="SSF51126">
    <property type="entry name" value="Pectin lyase-like"/>
    <property type="match status" value="1"/>
</dbReference>
<gene>
    <name evidence="2" type="ORF">GQR93_13680</name>
</gene>
<feature type="region of interest" description="Disordered" evidence="1">
    <location>
        <begin position="91"/>
        <end position="137"/>
    </location>
</feature>
<name>A0A6P1EGP6_LENHI</name>
<dbReference type="Gene3D" id="2.160.20.10">
    <property type="entry name" value="Single-stranded right-handed beta-helix, Pectin lyase-like"/>
    <property type="match status" value="1"/>
</dbReference>
<feature type="compositionally biased region" description="Gly residues" evidence="1">
    <location>
        <begin position="105"/>
        <end position="122"/>
    </location>
</feature>
<feature type="compositionally biased region" description="Basic and acidic residues" evidence="1">
    <location>
        <begin position="629"/>
        <end position="647"/>
    </location>
</feature>
<dbReference type="InterPro" id="IPR012334">
    <property type="entry name" value="Pectin_lyas_fold"/>
</dbReference>
<dbReference type="SMR" id="A0A6P1EGP6"/>
<dbReference type="RefSeq" id="WP_159298812.1">
    <property type="nucleotide sequence ID" value="NZ_CP047121.1"/>
</dbReference>
<dbReference type="AlphaFoldDB" id="A0A6P1EGP6"/>
<accession>A0A6P1EGP6</accession>
<organism evidence="2 3">
    <name type="scientific">Lentilactobacillus hilgardii</name>
    <name type="common">Lactobacillus hilgardii</name>
    <dbReference type="NCBI Taxonomy" id="1588"/>
    <lineage>
        <taxon>Bacteria</taxon>
        <taxon>Bacillati</taxon>
        <taxon>Bacillota</taxon>
        <taxon>Bacilli</taxon>
        <taxon>Lactobacillales</taxon>
        <taxon>Lactobacillaceae</taxon>
        <taxon>Lentilactobacillus</taxon>
    </lineage>
</organism>
<dbReference type="InterPro" id="IPR011050">
    <property type="entry name" value="Pectin_lyase_fold/virulence"/>
</dbReference>
<sequence length="743" mass="79972">MDTTAAQNTPDGYTLSESGQFQFNTNCKVRSTPDMSATGESTVKAGSYLNFDGREKNGNHFWFYYTDATGVTHYVPYANIDDGQYFGSFTNGSSDDPIQSSSTGGNTGSGDGGSVTGTGLGTLTGQDGANVANQTPDGTSLAIDGSFTFDIPMAAHKDSTAESSVVGPIDAGTTLNYNGKVKDDNYYWLRYEDVSTGNTLYAPYASIDPFQYYGTDSNPGDPVYSSVQTGTGSGSTDPSQSTLDFVADLGGISGTNDSNSATNDAAFQKLYELTQGDSNTRTVNIPAGAFMINRPNIGSNLVFNGNNGTIFLGTTSNNEDSDHHQGAAFMYNQVSNVSWSNVSFRGINFTDPTTNKENVYRIVHNIFRSSQISFNQCIFDQNESNGGHSLDLGGSTNISVNNSTFIGVGGNASDLSGSEFYKEAIQTDYAYQGGVSAYDSSQNYTLEPTHDVTIDSCKFLPLYTDSSVSTLAKYAPQPVGTHVTQDYSDVINNIKLTNSTIIDVKPANYGGYGFYAPIHFPNSRDITITGNIIERRKTKVSPNVFMFYSYKEGSQPVANTNFNVNSNQIYNMNPQLVHVDASAADNKLEPLKYAPAYALFTVAGGHTMDDIHFESNSIYTYASMQTPKNQDDHSFSEKQNDIDDSDNYRVKGVGATTYDDTGTTRYVKTDDGGSGNEAAHTATTQNVIAVLPDGTQTTLGTVNVQQDLPYSYSLSSYNSYSPAFSDVPVGQTTLDGNVYVPYV</sequence>